<sequence length="454" mass="51499">MPQKRGDIYETARRLGHVPIIENELVQEELENFETKEVDPDEAPIEENSVDVEDLPNEGEEPEYLLSIDGSLQEVPVNEEYPSSRIGFIQIAAVLTKLDILVEQQQQRFVDPSRVEDLEESVSQPIILPSSNYTAGDAETTLDSWRQHLYNTFLSREIEGKTYLEIFMDVIQSDPRHIDSRTVDVYRCPNPDCPTEGAEAHIHTDIYDFGICEECGIEVYPTDSLRTHENVSETQANGAAISAVMQVLEHLTLCAYLRYLSESNPSRLSRVGFVIDGPLAVYDTPAWFHEPVLDTIKRVTDKQRANGYSPPIIVGIEKSGQFKDHAVNIKDNMPAGSVLGMDNEYIYEYVKSGTTRLEYGTRDHYGWPFIYKSESERMFVLDLPKLPDGSDKYDPTNYPLMRKTLEAIDRVETSLYDDATIPITLAHQQASIPLKTGSRVLELFSREFTEDNSS</sequence>
<proteinExistence type="predicted"/>
<evidence type="ECO:0000313" key="3">
    <source>
        <dbReference type="EMBL" id="MCL9812516.1"/>
    </source>
</evidence>
<evidence type="ECO:0000259" key="2">
    <source>
        <dbReference type="Pfam" id="PF09376"/>
    </source>
</evidence>
<dbReference type="Proteomes" id="UP001202674">
    <property type="component" value="Unassembled WGS sequence"/>
</dbReference>
<dbReference type="AlphaFoldDB" id="A0AAE3K3R7"/>
<feature type="compositionally biased region" description="Acidic residues" evidence="1">
    <location>
        <begin position="39"/>
        <end position="57"/>
    </location>
</feature>
<dbReference type="RefSeq" id="WP_250594279.1">
    <property type="nucleotide sequence ID" value="NZ_JAKRVY010000001.1"/>
</dbReference>
<evidence type="ECO:0000256" key="1">
    <source>
        <dbReference type="SAM" id="MobiDB-lite"/>
    </source>
</evidence>
<comment type="caution">
    <text evidence="3">The sequence shown here is derived from an EMBL/GenBank/DDBJ whole genome shotgun (WGS) entry which is preliminary data.</text>
</comment>
<name>A0AAE3K3R7_9EURY</name>
<gene>
    <name evidence="3" type="ORF">AArcSt11_02460</name>
</gene>
<evidence type="ECO:0000313" key="4">
    <source>
        <dbReference type="Proteomes" id="UP001202674"/>
    </source>
</evidence>
<reference evidence="3 4" key="1">
    <citation type="journal article" date="2022" name="Syst. Appl. Microbiol.">
        <title>Natronocalculus amylovorans gen. nov., sp. nov., and Natranaeroarchaeum aerophilus sp. nov., dominant culturable amylolytic natronoarchaea from hypersaline soda lakes in southwestern Siberia.</title>
        <authorList>
            <person name="Sorokin D.Y."/>
            <person name="Elcheninov A.G."/>
            <person name="Khizhniak T.V."/>
            <person name="Koenen M."/>
            <person name="Bale N.J."/>
            <person name="Damste J.S.S."/>
            <person name="Kublanov I.V."/>
        </authorList>
    </citation>
    <scope>NUCLEOTIDE SEQUENCE [LARGE SCALE GENOMIC DNA]</scope>
    <source>
        <strain evidence="3 4">AArc-St1-1</strain>
    </source>
</reference>
<keyword evidence="4" id="KW-1185">Reference proteome</keyword>
<protein>
    <submittedName>
        <fullName evidence="3">DNA double-strand break repair nuclease NurA</fullName>
    </submittedName>
</protein>
<organism evidence="3 4">
    <name type="scientific">Natranaeroarchaeum aerophilus</name>
    <dbReference type="NCBI Taxonomy" id="2917711"/>
    <lineage>
        <taxon>Archaea</taxon>
        <taxon>Methanobacteriati</taxon>
        <taxon>Methanobacteriota</taxon>
        <taxon>Stenosarchaea group</taxon>
        <taxon>Halobacteria</taxon>
        <taxon>Halobacteriales</taxon>
        <taxon>Natronoarchaeaceae</taxon>
        <taxon>Natranaeroarchaeum</taxon>
    </lineage>
</organism>
<accession>A0AAE3K3R7</accession>
<dbReference type="InterPro" id="IPR018977">
    <property type="entry name" value="NurA_domain"/>
</dbReference>
<feature type="domain" description="NurA" evidence="2">
    <location>
        <begin position="66"/>
        <end position="358"/>
    </location>
</feature>
<dbReference type="Pfam" id="PF09376">
    <property type="entry name" value="NurA"/>
    <property type="match status" value="1"/>
</dbReference>
<feature type="region of interest" description="Disordered" evidence="1">
    <location>
        <begin position="37"/>
        <end position="57"/>
    </location>
</feature>
<dbReference type="EMBL" id="JAKRVY010000001">
    <property type="protein sequence ID" value="MCL9812516.1"/>
    <property type="molecule type" value="Genomic_DNA"/>
</dbReference>